<feature type="compositionally biased region" description="Basic and acidic residues" evidence="1">
    <location>
        <begin position="50"/>
        <end position="59"/>
    </location>
</feature>
<dbReference type="Proteomes" id="UP001596241">
    <property type="component" value="Unassembled WGS sequence"/>
</dbReference>
<protein>
    <submittedName>
        <fullName evidence="2">DUF6349 family protein</fullName>
    </submittedName>
</protein>
<accession>A0ABW1FPE3</accession>
<proteinExistence type="predicted"/>
<dbReference type="InterPro" id="IPR045930">
    <property type="entry name" value="DUF6349"/>
</dbReference>
<evidence type="ECO:0000313" key="3">
    <source>
        <dbReference type="Proteomes" id="UP001596241"/>
    </source>
</evidence>
<comment type="caution">
    <text evidence="2">The sequence shown here is derived from an EMBL/GenBank/DDBJ whole genome shotgun (WGS) entry which is preliminary data.</text>
</comment>
<name>A0ABW1FPE3_9ACTN</name>
<dbReference type="Pfam" id="PF19876">
    <property type="entry name" value="DUF6349"/>
    <property type="match status" value="1"/>
</dbReference>
<sequence>MTTSATAPTGARARQTYYWRVRNARTRHRPEYAGQQWHIQPGHPGGTYSDLDHELDPPAHHTPTLLSRSRPTGRRRDEQEFRGGCLTCEWEGPVHSGDGFGDGDNEAVEDAHDHAFPGWRTLPPITTVEDRWAAPQSRSRWAQLTAQYPVRWVDRGAPVVAWRRYRREAHALPHAGRPRYELHIARPPRDRGRHPAEQGALFR</sequence>
<dbReference type="RefSeq" id="WP_345078147.1">
    <property type="nucleotide sequence ID" value="NZ_BAAAWG010000002.1"/>
</dbReference>
<organism evidence="2 3">
    <name type="scientific">Streptomyces ramulosus</name>
    <dbReference type="NCBI Taxonomy" id="47762"/>
    <lineage>
        <taxon>Bacteria</taxon>
        <taxon>Bacillati</taxon>
        <taxon>Actinomycetota</taxon>
        <taxon>Actinomycetes</taxon>
        <taxon>Kitasatosporales</taxon>
        <taxon>Streptomycetaceae</taxon>
        <taxon>Streptomyces</taxon>
    </lineage>
</organism>
<evidence type="ECO:0000313" key="2">
    <source>
        <dbReference type="EMBL" id="MFC5895812.1"/>
    </source>
</evidence>
<reference evidence="3" key="1">
    <citation type="journal article" date="2019" name="Int. J. Syst. Evol. Microbiol.">
        <title>The Global Catalogue of Microorganisms (GCM) 10K type strain sequencing project: providing services to taxonomists for standard genome sequencing and annotation.</title>
        <authorList>
            <consortium name="The Broad Institute Genomics Platform"/>
            <consortium name="The Broad Institute Genome Sequencing Center for Infectious Disease"/>
            <person name="Wu L."/>
            <person name="Ma J."/>
        </authorList>
    </citation>
    <scope>NUCLEOTIDE SEQUENCE [LARGE SCALE GENOMIC DNA]</scope>
    <source>
        <strain evidence="3">CGMCC 1.15809</strain>
    </source>
</reference>
<keyword evidence="3" id="KW-1185">Reference proteome</keyword>
<evidence type="ECO:0000256" key="1">
    <source>
        <dbReference type="SAM" id="MobiDB-lite"/>
    </source>
</evidence>
<gene>
    <name evidence="2" type="ORF">ACFP3M_23740</name>
</gene>
<feature type="region of interest" description="Disordered" evidence="1">
    <location>
        <begin position="36"/>
        <end position="77"/>
    </location>
</feature>
<dbReference type="EMBL" id="JBHSPW010000012">
    <property type="protein sequence ID" value="MFC5895812.1"/>
    <property type="molecule type" value="Genomic_DNA"/>
</dbReference>